<dbReference type="Proteomes" id="UP001519460">
    <property type="component" value="Unassembled WGS sequence"/>
</dbReference>
<dbReference type="Pfam" id="PF00112">
    <property type="entry name" value="Peptidase_C1"/>
    <property type="match status" value="1"/>
</dbReference>
<dbReference type="SMART" id="SM00645">
    <property type="entry name" value="Pept_C1"/>
    <property type="match status" value="1"/>
</dbReference>
<dbReference type="FunFam" id="3.90.70.10:FF:000006">
    <property type="entry name" value="Cathepsin S"/>
    <property type="match status" value="1"/>
</dbReference>
<keyword evidence="3" id="KW-0378">Hydrolase</keyword>
<sequence length="347" mass="39111">MGLLLILIGLVVAIGVDARPESVTHSENPPLRFESEAVSSAQLNVKLSYEPYEETWANFKLTFGRQYSSSIEESYRRQVFLQNVKRIEEHNHMFFNSKTTYWMGINQFTDMTIDEYRMYNKLKTHNNSSRVERSSGCAPFLPPLNFQAPPSVDWRNKGYVTPTGSLEGQHYRATKRLVSLSEQQLVDCSSVNDGCNGGEVDDAFAYIEECGGLAGESDYPYEAQDDQCRFNHKQVKATMRGCRDVTKRSETDLLRAVASQGPVSVAIDASHESFMSYAGGVYYEPYCSQDQLDHAVLVVGYGTRGGKRYWLVKNSWDTTWGEEGYILMAKDQENMCGIASDASFPIV</sequence>
<evidence type="ECO:0000256" key="3">
    <source>
        <dbReference type="ARBA" id="ARBA00022801"/>
    </source>
</evidence>
<evidence type="ECO:0000313" key="9">
    <source>
        <dbReference type="EMBL" id="KAK7488985.1"/>
    </source>
</evidence>
<keyword evidence="5" id="KW-1015">Disulfide bond</keyword>
<dbReference type="EMBL" id="JACVVK020000144">
    <property type="protein sequence ID" value="KAK7488985.1"/>
    <property type="molecule type" value="Genomic_DNA"/>
</dbReference>
<evidence type="ECO:0000256" key="4">
    <source>
        <dbReference type="ARBA" id="ARBA00022807"/>
    </source>
</evidence>
<dbReference type="GO" id="GO:0008234">
    <property type="term" value="F:cysteine-type peptidase activity"/>
    <property type="evidence" value="ECO:0007669"/>
    <property type="project" value="UniProtKB-KW"/>
</dbReference>
<evidence type="ECO:0000256" key="5">
    <source>
        <dbReference type="ARBA" id="ARBA00023157"/>
    </source>
</evidence>
<dbReference type="SUPFAM" id="SSF54001">
    <property type="entry name" value="Cysteine proteinases"/>
    <property type="match status" value="1"/>
</dbReference>
<evidence type="ECO:0000259" key="7">
    <source>
        <dbReference type="SMART" id="SM00645"/>
    </source>
</evidence>
<dbReference type="InterPro" id="IPR013201">
    <property type="entry name" value="Prot_inhib_I29"/>
</dbReference>
<comment type="similarity">
    <text evidence="1">Belongs to the peptidase C1 family.</text>
</comment>
<dbReference type="Pfam" id="PF08246">
    <property type="entry name" value="Inhibitor_I29"/>
    <property type="match status" value="1"/>
</dbReference>
<dbReference type="PROSITE" id="PS00639">
    <property type="entry name" value="THIOL_PROTEASE_HIS"/>
    <property type="match status" value="1"/>
</dbReference>
<keyword evidence="6" id="KW-0732">Signal</keyword>
<dbReference type="CDD" id="cd02248">
    <property type="entry name" value="Peptidase_C1A"/>
    <property type="match status" value="1"/>
</dbReference>
<dbReference type="InterPro" id="IPR038765">
    <property type="entry name" value="Papain-like_cys_pep_sf"/>
</dbReference>
<dbReference type="InterPro" id="IPR013128">
    <property type="entry name" value="Peptidase_C1A"/>
</dbReference>
<feature type="domain" description="Cathepsin propeptide inhibitor" evidence="8">
    <location>
        <begin position="56"/>
        <end position="116"/>
    </location>
</feature>
<keyword evidence="2" id="KW-0645">Protease</keyword>
<dbReference type="AlphaFoldDB" id="A0ABD0KP21"/>
<protein>
    <submittedName>
        <fullName evidence="9">Uncharacterized protein</fullName>
    </submittedName>
</protein>
<gene>
    <name evidence="9" type="ORF">BaRGS_00019789</name>
</gene>
<evidence type="ECO:0000256" key="1">
    <source>
        <dbReference type="ARBA" id="ARBA00008455"/>
    </source>
</evidence>
<name>A0ABD0KP21_9CAEN</name>
<feature type="domain" description="Peptidase C1A papain C-terminal" evidence="7">
    <location>
        <begin position="148"/>
        <end position="346"/>
    </location>
</feature>
<accession>A0ABD0KP21</accession>
<dbReference type="GO" id="GO:0006508">
    <property type="term" value="P:proteolysis"/>
    <property type="evidence" value="ECO:0007669"/>
    <property type="project" value="UniProtKB-KW"/>
</dbReference>
<comment type="caution">
    <text evidence="9">The sequence shown here is derived from an EMBL/GenBank/DDBJ whole genome shotgun (WGS) entry which is preliminary data.</text>
</comment>
<evidence type="ECO:0000256" key="6">
    <source>
        <dbReference type="SAM" id="SignalP"/>
    </source>
</evidence>
<feature type="signal peptide" evidence="6">
    <location>
        <begin position="1"/>
        <end position="18"/>
    </location>
</feature>
<dbReference type="InterPro" id="IPR039417">
    <property type="entry name" value="Peptidase_C1A_papain-like"/>
</dbReference>
<evidence type="ECO:0000313" key="10">
    <source>
        <dbReference type="Proteomes" id="UP001519460"/>
    </source>
</evidence>
<dbReference type="Gene3D" id="3.90.70.10">
    <property type="entry name" value="Cysteine proteinases"/>
    <property type="match status" value="1"/>
</dbReference>
<dbReference type="InterPro" id="IPR025660">
    <property type="entry name" value="Pept_his_AS"/>
</dbReference>
<reference evidence="9 10" key="1">
    <citation type="journal article" date="2023" name="Sci. Data">
        <title>Genome assembly of the Korean intertidal mud-creeper Batillaria attramentaria.</title>
        <authorList>
            <person name="Patra A.K."/>
            <person name="Ho P.T."/>
            <person name="Jun S."/>
            <person name="Lee S.J."/>
            <person name="Kim Y."/>
            <person name="Won Y.J."/>
        </authorList>
    </citation>
    <scope>NUCLEOTIDE SEQUENCE [LARGE SCALE GENOMIC DNA]</scope>
    <source>
        <strain evidence="9">Wonlab-2016</strain>
    </source>
</reference>
<keyword evidence="10" id="KW-1185">Reference proteome</keyword>
<keyword evidence="4" id="KW-0788">Thiol protease</keyword>
<dbReference type="PROSITE" id="PS00640">
    <property type="entry name" value="THIOL_PROTEASE_ASN"/>
    <property type="match status" value="1"/>
</dbReference>
<proteinExistence type="inferred from homology"/>
<dbReference type="InterPro" id="IPR000668">
    <property type="entry name" value="Peptidase_C1A_C"/>
</dbReference>
<dbReference type="PANTHER" id="PTHR12411">
    <property type="entry name" value="CYSTEINE PROTEASE FAMILY C1-RELATED"/>
    <property type="match status" value="1"/>
</dbReference>
<dbReference type="InterPro" id="IPR025661">
    <property type="entry name" value="Pept_asp_AS"/>
</dbReference>
<feature type="chain" id="PRO_5044872474" evidence="6">
    <location>
        <begin position="19"/>
        <end position="347"/>
    </location>
</feature>
<organism evidence="9 10">
    <name type="scientific">Batillaria attramentaria</name>
    <dbReference type="NCBI Taxonomy" id="370345"/>
    <lineage>
        <taxon>Eukaryota</taxon>
        <taxon>Metazoa</taxon>
        <taxon>Spiralia</taxon>
        <taxon>Lophotrochozoa</taxon>
        <taxon>Mollusca</taxon>
        <taxon>Gastropoda</taxon>
        <taxon>Caenogastropoda</taxon>
        <taxon>Sorbeoconcha</taxon>
        <taxon>Cerithioidea</taxon>
        <taxon>Batillariidae</taxon>
        <taxon>Batillaria</taxon>
    </lineage>
</organism>
<evidence type="ECO:0000256" key="2">
    <source>
        <dbReference type="ARBA" id="ARBA00022670"/>
    </source>
</evidence>
<dbReference type="SMART" id="SM00848">
    <property type="entry name" value="Inhibitor_I29"/>
    <property type="match status" value="1"/>
</dbReference>
<evidence type="ECO:0000259" key="8">
    <source>
        <dbReference type="SMART" id="SM00848"/>
    </source>
</evidence>